<organism evidence="9 10">
    <name type="scientific">Gloeophyllum trabeum (strain ATCC 11539 / FP-39264 / Madison 617)</name>
    <name type="common">Brown rot fungus</name>
    <dbReference type="NCBI Taxonomy" id="670483"/>
    <lineage>
        <taxon>Eukaryota</taxon>
        <taxon>Fungi</taxon>
        <taxon>Dikarya</taxon>
        <taxon>Basidiomycota</taxon>
        <taxon>Agaricomycotina</taxon>
        <taxon>Agaricomycetes</taxon>
        <taxon>Gloeophyllales</taxon>
        <taxon>Gloeophyllaceae</taxon>
        <taxon>Gloeophyllum</taxon>
    </lineage>
</organism>
<evidence type="ECO:0000313" key="9">
    <source>
        <dbReference type="EMBL" id="EPQ53670.1"/>
    </source>
</evidence>
<evidence type="ECO:0000313" key="10">
    <source>
        <dbReference type="Proteomes" id="UP000030669"/>
    </source>
</evidence>
<gene>
    <name evidence="9" type="ORF">GLOTRDRAFT_45428</name>
</gene>
<keyword evidence="3 5" id="KW-0235">DNA replication</keyword>
<dbReference type="Proteomes" id="UP000030669">
    <property type="component" value="Unassembled WGS sequence"/>
</dbReference>
<dbReference type="PANTHER" id="PTHR14052:SF0">
    <property type="entry name" value="ORIGIN RECOGNITION COMPLEX SUBUNIT 2"/>
    <property type="match status" value="1"/>
</dbReference>
<keyword evidence="4 5" id="KW-0539">Nucleus</keyword>
<name>S7RHB7_GLOTA</name>
<dbReference type="GO" id="GO:0003688">
    <property type="term" value="F:DNA replication origin binding"/>
    <property type="evidence" value="ECO:0007669"/>
    <property type="project" value="UniProtKB-UniRule"/>
</dbReference>
<protein>
    <recommendedName>
        <fullName evidence="5">Origin recognition complex subunit 2</fullName>
    </recommendedName>
</protein>
<dbReference type="AlphaFoldDB" id="S7RHB7"/>
<keyword evidence="10" id="KW-1185">Reference proteome</keyword>
<evidence type="ECO:0000256" key="1">
    <source>
        <dbReference type="ARBA" id="ARBA00004123"/>
    </source>
</evidence>
<evidence type="ECO:0000259" key="8">
    <source>
        <dbReference type="Pfam" id="PF24882"/>
    </source>
</evidence>
<dbReference type="GeneID" id="19306339"/>
<feature type="domain" description="Origin recognition complex subunit 2 winged-helix" evidence="8">
    <location>
        <begin position="364"/>
        <end position="425"/>
    </location>
</feature>
<dbReference type="Pfam" id="PF04084">
    <property type="entry name" value="RecA-like_ORC2"/>
    <property type="match status" value="1"/>
</dbReference>
<evidence type="ECO:0000256" key="4">
    <source>
        <dbReference type="ARBA" id="ARBA00023242"/>
    </source>
</evidence>
<dbReference type="PANTHER" id="PTHR14052">
    <property type="entry name" value="ORIGIN RECOGNITION COMPLEX SUBUNIT 2"/>
    <property type="match status" value="1"/>
</dbReference>
<dbReference type="InterPro" id="IPR056772">
    <property type="entry name" value="RecA-like_ORC2"/>
</dbReference>
<dbReference type="RefSeq" id="XP_007867743.1">
    <property type="nucleotide sequence ID" value="XM_007869552.1"/>
</dbReference>
<comment type="function">
    <text evidence="5">Component of the origin recognition complex (ORC) that binds origins of replication. DNA-binding is ATP-dependent. ORC is required to assemble the pre-replication complex necessary to initiate DNA replication.</text>
</comment>
<accession>S7RHB7</accession>
<comment type="subunit">
    <text evidence="5">Component of the origin recognition complex (ORC).</text>
</comment>
<evidence type="ECO:0000256" key="2">
    <source>
        <dbReference type="ARBA" id="ARBA00007421"/>
    </source>
</evidence>
<feature type="compositionally biased region" description="Acidic residues" evidence="6">
    <location>
        <begin position="1"/>
        <end position="19"/>
    </location>
</feature>
<comment type="similarity">
    <text evidence="2 5">Belongs to the ORC2 family.</text>
</comment>
<feature type="domain" description="Origin recognition complex subunit 2 RecA-like" evidence="7">
    <location>
        <begin position="103"/>
        <end position="279"/>
    </location>
</feature>
<feature type="region of interest" description="Disordered" evidence="6">
    <location>
        <begin position="1"/>
        <end position="38"/>
    </location>
</feature>
<evidence type="ECO:0000256" key="5">
    <source>
        <dbReference type="RuleBase" id="RU368084"/>
    </source>
</evidence>
<comment type="subcellular location">
    <subcellularLocation>
        <location evidence="1 5">Nucleus</location>
    </subcellularLocation>
</comment>
<reference evidence="9 10" key="1">
    <citation type="journal article" date="2012" name="Science">
        <title>The Paleozoic origin of enzymatic lignin decomposition reconstructed from 31 fungal genomes.</title>
        <authorList>
            <person name="Floudas D."/>
            <person name="Binder M."/>
            <person name="Riley R."/>
            <person name="Barry K."/>
            <person name="Blanchette R.A."/>
            <person name="Henrissat B."/>
            <person name="Martinez A.T."/>
            <person name="Otillar R."/>
            <person name="Spatafora J.W."/>
            <person name="Yadav J.S."/>
            <person name="Aerts A."/>
            <person name="Benoit I."/>
            <person name="Boyd A."/>
            <person name="Carlson A."/>
            <person name="Copeland A."/>
            <person name="Coutinho P.M."/>
            <person name="de Vries R.P."/>
            <person name="Ferreira P."/>
            <person name="Findley K."/>
            <person name="Foster B."/>
            <person name="Gaskell J."/>
            <person name="Glotzer D."/>
            <person name="Gorecki P."/>
            <person name="Heitman J."/>
            <person name="Hesse C."/>
            <person name="Hori C."/>
            <person name="Igarashi K."/>
            <person name="Jurgens J.A."/>
            <person name="Kallen N."/>
            <person name="Kersten P."/>
            <person name="Kohler A."/>
            <person name="Kuees U."/>
            <person name="Kumar T.K.A."/>
            <person name="Kuo A."/>
            <person name="LaButti K."/>
            <person name="Larrondo L.F."/>
            <person name="Lindquist E."/>
            <person name="Ling A."/>
            <person name="Lombard V."/>
            <person name="Lucas S."/>
            <person name="Lundell T."/>
            <person name="Martin R."/>
            <person name="McLaughlin D.J."/>
            <person name="Morgenstern I."/>
            <person name="Morin E."/>
            <person name="Murat C."/>
            <person name="Nagy L.G."/>
            <person name="Nolan M."/>
            <person name="Ohm R.A."/>
            <person name="Patyshakuliyeva A."/>
            <person name="Rokas A."/>
            <person name="Ruiz-Duenas F.J."/>
            <person name="Sabat G."/>
            <person name="Salamov A."/>
            <person name="Samejima M."/>
            <person name="Schmutz J."/>
            <person name="Slot J.C."/>
            <person name="St John F."/>
            <person name="Stenlid J."/>
            <person name="Sun H."/>
            <person name="Sun S."/>
            <person name="Syed K."/>
            <person name="Tsang A."/>
            <person name="Wiebenga A."/>
            <person name="Young D."/>
            <person name="Pisabarro A."/>
            <person name="Eastwood D.C."/>
            <person name="Martin F."/>
            <person name="Cullen D."/>
            <person name="Grigoriev I.V."/>
            <person name="Hibbett D.S."/>
        </authorList>
    </citation>
    <scope>NUCLEOTIDE SEQUENCE [LARGE SCALE GENOMIC DNA]</scope>
    <source>
        <strain evidence="9 10">ATCC 11539</strain>
    </source>
</reference>
<dbReference type="GO" id="GO:0005664">
    <property type="term" value="C:nuclear origin of replication recognition complex"/>
    <property type="evidence" value="ECO:0007669"/>
    <property type="project" value="UniProtKB-UniRule"/>
</dbReference>
<dbReference type="InterPro" id="IPR007220">
    <property type="entry name" value="ORC2"/>
</dbReference>
<evidence type="ECO:0000256" key="3">
    <source>
        <dbReference type="ARBA" id="ARBA00022705"/>
    </source>
</evidence>
<proteinExistence type="inferred from homology"/>
<dbReference type="GO" id="GO:0006260">
    <property type="term" value="P:DNA replication"/>
    <property type="evidence" value="ECO:0007669"/>
    <property type="project" value="UniProtKB-UniRule"/>
</dbReference>
<evidence type="ECO:0000259" key="7">
    <source>
        <dbReference type="Pfam" id="PF04084"/>
    </source>
</evidence>
<dbReference type="eggNOG" id="KOG2928">
    <property type="taxonomic scope" value="Eukaryota"/>
</dbReference>
<evidence type="ECO:0000256" key="6">
    <source>
        <dbReference type="SAM" id="MobiDB-lite"/>
    </source>
</evidence>
<dbReference type="HOGENOM" id="CLU_018596_0_0_1"/>
<dbReference type="EMBL" id="KB469305">
    <property type="protein sequence ID" value="EPQ53670.1"/>
    <property type="molecule type" value="Genomic_DNA"/>
</dbReference>
<dbReference type="KEGG" id="gtr:GLOTRDRAFT_45428"/>
<dbReference type="Pfam" id="PF24882">
    <property type="entry name" value="WHD_ORC2"/>
    <property type="match status" value="1"/>
</dbReference>
<dbReference type="STRING" id="670483.S7RHB7"/>
<dbReference type="OrthoDB" id="346673at2759"/>
<sequence>MDFNSNEEDTVDQEMDFEDGVQSMASTPRKRRSRATASNDLETSHNIIADTMFDAFFVQASRSSRTSDHVFSHLVEPLSAEEYVSAIASLQKDKCDPGTRYTSRLSSQHPDYFSQYLRELDEGFNILFFGFGSKRDVLNRFAVDACSKRGHVVVVNAFQPSFTLKDILASIESIAGVTSSHLPSQTIDGQSRRICDYFSSKSKRPLYLIIHNIEAPSLRTAKARSCLSILCGCPAIRVAASVDHINVPLLWSSTESSTRKHASSSGVTHRGYAWLWHDLTTLAAHDFELSLSNRSSITGASSFTSSSSVRLQQDQLTNGVAMTETAAQHVLASVTEKAQKLFTLIATMQLKAIDEAGDAPTTADLQQFALSYDTLFNTARDNFIATNDTALRSLLGEFRDHGLVLSSTVGGPGGGEVLWIPLRKERLSKVVEALQTSP</sequence>
<dbReference type="InterPro" id="IPR056773">
    <property type="entry name" value="WHD_ORC2"/>
</dbReference>
<dbReference type="OMA" id="YDFELAY"/>